<dbReference type="Gene3D" id="3.40.50.150">
    <property type="entry name" value="Vaccinia Virus protein VP39"/>
    <property type="match status" value="1"/>
</dbReference>
<dbReference type="Pfam" id="PF02353">
    <property type="entry name" value="CMAS"/>
    <property type="match status" value="1"/>
</dbReference>
<organism evidence="6 7">
    <name type="scientific">Rivibacter subsaxonicus</name>
    <dbReference type="NCBI Taxonomy" id="457575"/>
    <lineage>
        <taxon>Bacteria</taxon>
        <taxon>Pseudomonadati</taxon>
        <taxon>Pseudomonadota</taxon>
        <taxon>Betaproteobacteria</taxon>
        <taxon>Burkholderiales</taxon>
        <taxon>Rivibacter</taxon>
    </lineage>
</organism>
<keyword evidence="7" id="KW-1185">Reference proteome</keyword>
<dbReference type="PANTHER" id="PTHR43667">
    <property type="entry name" value="CYCLOPROPANE-FATTY-ACYL-PHOSPHOLIPID SYNTHASE"/>
    <property type="match status" value="1"/>
</dbReference>
<dbReference type="AlphaFoldDB" id="A0A4Q7VW32"/>
<dbReference type="PANTHER" id="PTHR43667:SF1">
    <property type="entry name" value="CYCLOPROPANE-FATTY-ACYL-PHOSPHOLIPID SYNTHASE"/>
    <property type="match status" value="1"/>
</dbReference>
<evidence type="ECO:0000256" key="3">
    <source>
        <dbReference type="ARBA" id="ARBA00022679"/>
    </source>
</evidence>
<evidence type="ECO:0000256" key="4">
    <source>
        <dbReference type="ARBA" id="ARBA00022691"/>
    </source>
</evidence>
<accession>A0A4Q7VW32</accession>
<dbReference type="CDD" id="cd02440">
    <property type="entry name" value="AdoMet_MTases"/>
    <property type="match status" value="1"/>
</dbReference>
<keyword evidence="2" id="KW-0489">Methyltransferase</keyword>
<reference evidence="6 7" key="1">
    <citation type="submission" date="2019-02" db="EMBL/GenBank/DDBJ databases">
        <title>Genomic Encyclopedia of Type Strains, Phase IV (KMG-IV): sequencing the most valuable type-strain genomes for metagenomic binning, comparative biology and taxonomic classification.</title>
        <authorList>
            <person name="Goeker M."/>
        </authorList>
    </citation>
    <scope>NUCLEOTIDE SEQUENCE [LARGE SCALE GENOMIC DNA]</scope>
    <source>
        <strain evidence="6 7">DSM 19570</strain>
    </source>
</reference>
<protein>
    <submittedName>
        <fullName evidence="6">Cyclopropane-fatty-acyl-phospholipid synthase</fullName>
    </submittedName>
</protein>
<dbReference type="PIRSF" id="PIRSF003085">
    <property type="entry name" value="CMAS"/>
    <property type="match status" value="1"/>
</dbReference>
<dbReference type="EMBL" id="SHKP01000005">
    <property type="protein sequence ID" value="RZU00529.1"/>
    <property type="molecule type" value="Genomic_DNA"/>
</dbReference>
<keyword evidence="4" id="KW-0949">S-adenosyl-L-methionine</keyword>
<keyword evidence="3" id="KW-0808">Transferase</keyword>
<dbReference type="GO" id="GO:0008168">
    <property type="term" value="F:methyltransferase activity"/>
    <property type="evidence" value="ECO:0007669"/>
    <property type="project" value="UniProtKB-KW"/>
</dbReference>
<proteinExistence type="inferred from homology"/>
<evidence type="ECO:0000256" key="1">
    <source>
        <dbReference type="ARBA" id="ARBA00010815"/>
    </source>
</evidence>
<dbReference type="GO" id="GO:0032259">
    <property type="term" value="P:methylation"/>
    <property type="evidence" value="ECO:0007669"/>
    <property type="project" value="UniProtKB-KW"/>
</dbReference>
<comment type="caution">
    <text evidence="6">The sequence shown here is derived from an EMBL/GenBank/DDBJ whole genome shotgun (WGS) entry which is preliminary data.</text>
</comment>
<evidence type="ECO:0000313" key="7">
    <source>
        <dbReference type="Proteomes" id="UP000293671"/>
    </source>
</evidence>
<comment type="similarity">
    <text evidence="1">Belongs to the CFA/CMAS family.</text>
</comment>
<dbReference type="InterPro" id="IPR050723">
    <property type="entry name" value="CFA/CMAS"/>
</dbReference>
<sequence>MDTPGLGFSTERAAPARAPSWSPWAMLERRIRARLQQLPFGVALVLPGGRRLGPERAPLVLRLHELGLLRPLASGQIGRLAQAHVDGRLDIDGSPRLVADLAGALLQSDPVAAGLSRPWAPWLQGLRVAGTHSRRRDREQVQFHYDLGDEFYELWLDPRRVYSCAYYREPGLSLAQAQEAKLELICRKLMLRPGLRLLDIGAGWGALMLWAVEHHGAIAHGVTLSRHQHDHVQRLIEERGLRDRASIELRDYRDIVEEDPGYDRIASVGMFEHVGRVQLDAYFTKLRRLLRPGGLLLNHGITAAGLHNRQLGAGIGDFVERHIFPGGELVHVAQVMEAMARAGFEVLDVENLRPHYARTLWDWSDALEARLDAARALVPEPVLRAWRLYLAGSALGFERCWMGLHQLLGWRPEARGAQSQYPFTRDHIYR</sequence>
<dbReference type="Proteomes" id="UP000293671">
    <property type="component" value="Unassembled WGS sequence"/>
</dbReference>
<dbReference type="InterPro" id="IPR003333">
    <property type="entry name" value="CMAS"/>
</dbReference>
<evidence type="ECO:0000256" key="5">
    <source>
        <dbReference type="ARBA" id="ARBA00023098"/>
    </source>
</evidence>
<name>A0A4Q7VW32_9BURK</name>
<evidence type="ECO:0000313" key="6">
    <source>
        <dbReference type="EMBL" id="RZU00529.1"/>
    </source>
</evidence>
<gene>
    <name evidence="6" type="ORF">EV670_1229</name>
</gene>
<evidence type="ECO:0000256" key="2">
    <source>
        <dbReference type="ARBA" id="ARBA00022603"/>
    </source>
</evidence>
<dbReference type="SUPFAM" id="SSF53335">
    <property type="entry name" value="S-adenosyl-L-methionine-dependent methyltransferases"/>
    <property type="match status" value="1"/>
</dbReference>
<dbReference type="GO" id="GO:0008610">
    <property type="term" value="P:lipid biosynthetic process"/>
    <property type="evidence" value="ECO:0007669"/>
    <property type="project" value="InterPro"/>
</dbReference>
<dbReference type="InterPro" id="IPR029063">
    <property type="entry name" value="SAM-dependent_MTases_sf"/>
</dbReference>
<keyword evidence="5" id="KW-0443">Lipid metabolism</keyword>